<evidence type="ECO:0000256" key="1">
    <source>
        <dbReference type="SAM" id="Coils"/>
    </source>
</evidence>
<dbReference type="InterPro" id="IPR029016">
    <property type="entry name" value="GAF-like_dom_sf"/>
</dbReference>
<comment type="caution">
    <text evidence="2">The sequence shown here is derived from an EMBL/GenBank/DDBJ whole genome shotgun (WGS) entry which is preliminary data.</text>
</comment>
<gene>
    <name evidence="2" type="ORF">CWI73_10855</name>
</gene>
<evidence type="ECO:0000313" key="3">
    <source>
        <dbReference type="Proteomes" id="UP000288361"/>
    </source>
</evidence>
<dbReference type="RefSeq" id="WP_053953471.1">
    <property type="nucleotide sequence ID" value="NZ_PIQA01000013.1"/>
</dbReference>
<name>A0A432YLX4_9GAMM</name>
<dbReference type="AlphaFoldDB" id="A0A432YLX4"/>
<dbReference type="Gene3D" id="3.30.450.40">
    <property type="match status" value="1"/>
</dbReference>
<dbReference type="InterPro" id="IPR007435">
    <property type="entry name" value="DUF484"/>
</dbReference>
<accession>A0A432YLX4</accession>
<dbReference type="PANTHER" id="PTHR38765:SF1">
    <property type="entry name" value="DUF484 DOMAIN-CONTAINING PROTEIN"/>
    <property type="match status" value="1"/>
</dbReference>
<proteinExistence type="predicted"/>
<organism evidence="2 3">
    <name type="scientific">Idiomarina piscisalsi</name>
    <dbReference type="NCBI Taxonomy" id="1096243"/>
    <lineage>
        <taxon>Bacteria</taxon>
        <taxon>Pseudomonadati</taxon>
        <taxon>Pseudomonadota</taxon>
        <taxon>Gammaproteobacteria</taxon>
        <taxon>Alteromonadales</taxon>
        <taxon>Idiomarinaceae</taxon>
        <taxon>Idiomarina</taxon>
    </lineage>
</organism>
<reference evidence="2 3" key="1">
    <citation type="journal article" date="2011" name="Front. Microbiol.">
        <title>Genomic signatures of strain selection and enhancement in Bacillus atrophaeus var. globigii, a historical biowarfare simulant.</title>
        <authorList>
            <person name="Gibbons H.S."/>
            <person name="Broomall S.M."/>
            <person name="McNew L.A."/>
            <person name="Daligault H."/>
            <person name="Chapman C."/>
            <person name="Bruce D."/>
            <person name="Karavis M."/>
            <person name="Krepps M."/>
            <person name="McGregor P.A."/>
            <person name="Hong C."/>
            <person name="Park K.H."/>
            <person name="Akmal A."/>
            <person name="Feldman A."/>
            <person name="Lin J.S."/>
            <person name="Chang W.E."/>
            <person name="Higgs B.W."/>
            <person name="Demirev P."/>
            <person name="Lindquist J."/>
            <person name="Liem A."/>
            <person name="Fochler E."/>
            <person name="Read T.D."/>
            <person name="Tapia R."/>
            <person name="Johnson S."/>
            <person name="Bishop-Lilly K.A."/>
            <person name="Detter C."/>
            <person name="Han C."/>
            <person name="Sozhamannan S."/>
            <person name="Rosenzweig C.N."/>
            <person name="Skowronski E.W."/>
        </authorList>
    </citation>
    <scope>NUCLEOTIDE SEQUENCE [LARGE SCALE GENOMIC DNA]</scope>
    <source>
        <strain evidence="2 3">TPS4-2</strain>
    </source>
</reference>
<sequence>MSNELNSMLNEKIDDSLIREYLQENPDFFTRNEDLLAQLQFRHSEKGAVSLIERQQQKLRQRVQQLEEEITELMINARRNEAIFNAYSNLYVQLLRCDSLSDVLSQLKNTFENELDMPVLTLKFFESPVELDEQYTFASDTHKQLLSKRFSDESIYLGRLTEQEHKLLFNDESIQSVALLLLGENGELGMLAVGSSSAGHFEPAMDKLLIKQLQALLGAVLPELIKRHDAA</sequence>
<dbReference type="PANTHER" id="PTHR38765">
    <property type="entry name" value="DUF484 DOMAIN-CONTAINING PROTEIN"/>
    <property type="match status" value="1"/>
</dbReference>
<evidence type="ECO:0000313" key="2">
    <source>
        <dbReference type="EMBL" id="RUO61964.1"/>
    </source>
</evidence>
<protein>
    <submittedName>
        <fullName evidence="2">DUF484 domain-containing protein</fullName>
    </submittedName>
</protein>
<dbReference type="Pfam" id="PF04340">
    <property type="entry name" value="DUF484"/>
    <property type="match status" value="1"/>
</dbReference>
<feature type="coiled-coil region" evidence="1">
    <location>
        <begin position="49"/>
        <end position="83"/>
    </location>
</feature>
<keyword evidence="1" id="KW-0175">Coiled coil</keyword>
<dbReference type="Proteomes" id="UP000288361">
    <property type="component" value="Unassembled WGS sequence"/>
</dbReference>
<dbReference type="EMBL" id="PIQA01000013">
    <property type="protein sequence ID" value="RUO61964.1"/>
    <property type="molecule type" value="Genomic_DNA"/>
</dbReference>